<evidence type="ECO:0000256" key="13">
    <source>
        <dbReference type="ARBA" id="ARBA00023211"/>
    </source>
</evidence>
<keyword evidence="12 15" id="KW-0472">Membrane</keyword>
<dbReference type="Pfam" id="PF21436">
    <property type="entry name" value="STT3-PglB_core"/>
    <property type="match status" value="1"/>
</dbReference>
<evidence type="ECO:0000256" key="6">
    <source>
        <dbReference type="ARBA" id="ARBA00022676"/>
    </source>
</evidence>
<proteinExistence type="inferred from homology"/>
<keyword evidence="9" id="KW-0479">Metal-binding</keyword>
<comment type="caution">
    <text evidence="17">The sequence shown here is derived from an EMBL/GenBank/DDBJ whole genome shotgun (WGS) entry which is preliminary data.</text>
</comment>
<dbReference type="Gene3D" id="3.40.50.12610">
    <property type="match status" value="1"/>
</dbReference>
<sequence>ALISFVLPSGYFGPLSSRVRGLFVQHTRTGNPLVDSVAEHQPASQQAYYQYLNVICNIAPIGFLMVLFKITDQSAFLLLYAMVTYFFSAKMVRLIILTGPIAAILGGLFIGSMFDWSVAQLITGASTSPPPPADEVSKKAPGSSKKSKKNSASTTPDFVPSELSDLYGTFSSKYSSVEGQFFRKIGALIFGFALFTYGKGFGDYCDKMAVALSNPSIMFKAQLRSGQTIIIDDYREAYWWLRDNTPSDSRIMAWWDYGYQITGIANRTTIADGNTWNHEHIALLGRTLTAPEKEGHRAARHLADYILIWAGGGGDDLAKR</sequence>
<dbReference type="InterPro" id="IPR048999">
    <property type="entry name" value="STT3-PglB_core"/>
</dbReference>
<evidence type="ECO:0000256" key="4">
    <source>
        <dbReference type="ARBA" id="ARBA00004922"/>
    </source>
</evidence>
<evidence type="ECO:0000256" key="12">
    <source>
        <dbReference type="ARBA" id="ARBA00023136"/>
    </source>
</evidence>
<dbReference type="PANTHER" id="PTHR13872">
    <property type="entry name" value="DOLICHYL-DIPHOSPHOOLIGOSACCHARIDE--PROTEIN GLYCOSYLTRANSFERASE SUBUNIT"/>
    <property type="match status" value="1"/>
</dbReference>
<keyword evidence="7" id="KW-0808">Transferase</keyword>
<dbReference type="InterPro" id="IPR003674">
    <property type="entry name" value="Oligo_trans_STT3"/>
</dbReference>
<dbReference type="OrthoDB" id="10261066at2759"/>
<name>A0A9W7E2U2_9STRA</name>
<feature type="transmembrane region" description="Helical" evidence="15">
    <location>
        <begin position="48"/>
        <end position="70"/>
    </location>
</feature>
<evidence type="ECO:0000256" key="11">
    <source>
        <dbReference type="ARBA" id="ARBA00022989"/>
    </source>
</evidence>
<comment type="cofactor">
    <cofactor evidence="1">
        <name>Mn(2+)</name>
        <dbReference type="ChEBI" id="CHEBI:29035"/>
    </cofactor>
</comment>
<comment type="pathway">
    <text evidence="4">Protein modification; protein glycosylation.</text>
</comment>
<keyword evidence="11 15" id="KW-1133">Transmembrane helix</keyword>
<dbReference type="GO" id="GO:0004576">
    <property type="term" value="F:oligosaccharyl transferase activity"/>
    <property type="evidence" value="ECO:0007669"/>
    <property type="project" value="InterPro"/>
</dbReference>
<feature type="region of interest" description="Disordered" evidence="14">
    <location>
        <begin position="126"/>
        <end position="156"/>
    </location>
</feature>
<keyword evidence="13" id="KW-0464">Manganese</keyword>
<reference evidence="17" key="1">
    <citation type="submission" date="2022-07" db="EMBL/GenBank/DDBJ databases">
        <title>Genome analysis of Parmales, a sister group of diatoms, reveals the evolutionary specialization of diatoms from phago-mixotrophs to photoautotrophs.</title>
        <authorList>
            <person name="Ban H."/>
            <person name="Sato S."/>
            <person name="Yoshikawa S."/>
            <person name="Kazumasa Y."/>
            <person name="Nakamura Y."/>
            <person name="Ichinomiya M."/>
            <person name="Saitoh K."/>
            <person name="Sato N."/>
            <person name="Blanc-Mathieu R."/>
            <person name="Endo H."/>
            <person name="Kuwata A."/>
            <person name="Ogata H."/>
        </authorList>
    </citation>
    <scope>NUCLEOTIDE SEQUENCE</scope>
</reference>
<keyword evidence="8 15" id="KW-0812">Transmembrane</keyword>
<feature type="non-terminal residue" evidence="17">
    <location>
        <position position="1"/>
    </location>
</feature>
<dbReference type="GO" id="GO:0016020">
    <property type="term" value="C:membrane"/>
    <property type="evidence" value="ECO:0007669"/>
    <property type="project" value="InterPro"/>
</dbReference>
<keyword evidence="6" id="KW-0328">Glycosyltransferase</keyword>
<evidence type="ECO:0000313" key="17">
    <source>
        <dbReference type="EMBL" id="GMH63215.1"/>
    </source>
</evidence>
<evidence type="ECO:0000313" key="18">
    <source>
        <dbReference type="Proteomes" id="UP001165082"/>
    </source>
</evidence>
<evidence type="ECO:0000256" key="10">
    <source>
        <dbReference type="ARBA" id="ARBA00022842"/>
    </source>
</evidence>
<dbReference type="PANTHER" id="PTHR13872:SF1">
    <property type="entry name" value="DOLICHYL-DIPHOSPHOOLIGOSACCHARIDE--PROTEIN GLYCOSYLTRANSFERASE SUBUNIT STT3B"/>
    <property type="match status" value="1"/>
</dbReference>
<organism evidence="17 18">
    <name type="scientific">Triparma retinervis</name>
    <dbReference type="NCBI Taxonomy" id="2557542"/>
    <lineage>
        <taxon>Eukaryota</taxon>
        <taxon>Sar</taxon>
        <taxon>Stramenopiles</taxon>
        <taxon>Ochrophyta</taxon>
        <taxon>Bolidophyceae</taxon>
        <taxon>Parmales</taxon>
        <taxon>Triparmaceae</taxon>
        <taxon>Triparma</taxon>
    </lineage>
</organism>
<evidence type="ECO:0000256" key="8">
    <source>
        <dbReference type="ARBA" id="ARBA00022692"/>
    </source>
</evidence>
<comment type="cofactor">
    <cofactor evidence="2">
        <name>Mg(2+)</name>
        <dbReference type="ChEBI" id="CHEBI:18420"/>
    </cofactor>
</comment>
<keyword evidence="18" id="KW-1185">Reference proteome</keyword>
<accession>A0A9W7E2U2</accession>
<evidence type="ECO:0000256" key="14">
    <source>
        <dbReference type="SAM" id="MobiDB-lite"/>
    </source>
</evidence>
<dbReference type="GO" id="GO:0046872">
    <property type="term" value="F:metal ion binding"/>
    <property type="evidence" value="ECO:0007669"/>
    <property type="project" value="UniProtKB-KW"/>
</dbReference>
<evidence type="ECO:0000256" key="5">
    <source>
        <dbReference type="ARBA" id="ARBA00010810"/>
    </source>
</evidence>
<gene>
    <name evidence="17" type="ORF">TrRE_jg10188</name>
</gene>
<feature type="domain" description="STT3/PglB/AglB core" evidence="16">
    <location>
        <begin position="249"/>
        <end position="305"/>
    </location>
</feature>
<comment type="similarity">
    <text evidence="5">Belongs to the STT3 family.</text>
</comment>
<feature type="transmembrane region" description="Helical" evidence="15">
    <location>
        <begin position="91"/>
        <end position="114"/>
    </location>
</feature>
<dbReference type="Proteomes" id="UP001165082">
    <property type="component" value="Unassembled WGS sequence"/>
</dbReference>
<keyword evidence="10" id="KW-0460">Magnesium</keyword>
<protein>
    <recommendedName>
        <fullName evidence="16">STT3/PglB/AglB core domain-containing protein</fullName>
    </recommendedName>
</protein>
<evidence type="ECO:0000256" key="15">
    <source>
        <dbReference type="SAM" id="Phobius"/>
    </source>
</evidence>
<comment type="subcellular location">
    <subcellularLocation>
        <location evidence="3">Endomembrane system</location>
        <topology evidence="3">Multi-pass membrane protein</topology>
    </subcellularLocation>
</comment>
<evidence type="ECO:0000256" key="2">
    <source>
        <dbReference type="ARBA" id="ARBA00001946"/>
    </source>
</evidence>
<dbReference type="AlphaFoldDB" id="A0A9W7E2U2"/>
<dbReference type="EMBL" id="BRXZ01002487">
    <property type="protein sequence ID" value="GMH63215.1"/>
    <property type="molecule type" value="Genomic_DNA"/>
</dbReference>
<evidence type="ECO:0000256" key="7">
    <source>
        <dbReference type="ARBA" id="ARBA00022679"/>
    </source>
</evidence>
<evidence type="ECO:0000259" key="16">
    <source>
        <dbReference type="Pfam" id="PF21436"/>
    </source>
</evidence>
<evidence type="ECO:0000256" key="1">
    <source>
        <dbReference type="ARBA" id="ARBA00001936"/>
    </source>
</evidence>
<evidence type="ECO:0000256" key="3">
    <source>
        <dbReference type="ARBA" id="ARBA00004127"/>
    </source>
</evidence>
<evidence type="ECO:0000256" key="9">
    <source>
        <dbReference type="ARBA" id="ARBA00022723"/>
    </source>
</evidence>
<dbReference type="GO" id="GO:0012505">
    <property type="term" value="C:endomembrane system"/>
    <property type="evidence" value="ECO:0007669"/>
    <property type="project" value="UniProtKB-SubCell"/>
</dbReference>